<keyword evidence="8" id="KW-0460">Magnesium</keyword>
<evidence type="ECO:0000256" key="8">
    <source>
        <dbReference type="ARBA" id="ARBA00022842"/>
    </source>
</evidence>
<dbReference type="GO" id="GO:0004326">
    <property type="term" value="F:tetrahydrofolylpolyglutamate synthase activity"/>
    <property type="evidence" value="ECO:0007669"/>
    <property type="project" value="UniProtKB-EC"/>
</dbReference>
<dbReference type="RefSeq" id="WP_012593588.1">
    <property type="nucleotide sequence ID" value="NC_011726.1"/>
</dbReference>
<evidence type="ECO:0000256" key="7">
    <source>
        <dbReference type="ARBA" id="ARBA00022840"/>
    </source>
</evidence>
<dbReference type="Gene3D" id="3.40.1190.10">
    <property type="entry name" value="Mur-like, catalytic domain"/>
    <property type="match status" value="1"/>
</dbReference>
<dbReference type="Pfam" id="PF08245">
    <property type="entry name" value="Mur_ligase_M"/>
    <property type="match status" value="1"/>
</dbReference>
<dbReference type="GO" id="GO:0005524">
    <property type="term" value="F:ATP binding"/>
    <property type="evidence" value="ECO:0007669"/>
    <property type="project" value="UniProtKB-KW"/>
</dbReference>
<dbReference type="STRING" id="41431.PCC8801_0207"/>
<dbReference type="GO" id="GO:0046872">
    <property type="term" value="F:metal ion binding"/>
    <property type="evidence" value="ECO:0007669"/>
    <property type="project" value="UniProtKB-KW"/>
</dbReference>
<dbReference type="InterPro" id="IPR018109">
    <property type="entry name" value="Folylpolyglutamate_synth_CS"/>
</dbReference>
<evidence type="ECO:0000313" key="14">
    <source>
        <dbReference type="EMBL" id="ACK64311.1"/>
    </source>
</evidence>
<evidence type="ECO:0000256" key="3">
    <source>
        <dbReference type="ARBA" id="ARBA00013025"/>
    </source>
</evidence>
<dbReference type="SUPFAM" id="SSF53623">
    <property type="entry name" value="MurD-like peptide ligases, catalytic domain"/>
    <property type="match status" value="1"/>
</dbReference>
<name>B7K204_RIPO1</name>
<dbReference type="SUPFAM" id="SSF53244">
    <property type="entry name" value="MurD-like peptide ligases, peptide-binding domain"/>
    <property type="match status" value="1"/>
</dbReference>
<evidence type="ECO:0000256" key="6">
    <source>
        <dbReference type="ARBA" id="ARBA00022741"/>
    </source>
</evidence>
<sequence>MSTNSLLEPFERFGINLGLDRIKHLLQNFDNPHDQVPIIHVGGTNGKGSVCAYLSSILTEAGYQVGRYTSPYLIDQTESICINNQPISEADFTTIFNQIKTIIECQKISLTKFEVLTAIAWIYFAQQKVDIAILEVGLGGRLDATNICDHPLVTVITSISRDHCQELGSKLTDIAYEKAGIFKLGSPAIIAQIPLEAQQVMEARLQALNCPITWVKSAIKSQENWAIYDHIHYPLPLLGEIQLSNSALAIETIKLLQQKGWNIPLTAIQKGMEKTQWLGRLQWIQWQDKTILIDGAHNQASAQALRQYIESLNQPVTWIIGLLSTKEHEEIFQALFRPDDTVYLVPVPDEKTANPEKLSELAIQLCPELKNSQAFSSLWIALETAVQHTDHLIVLSGSLYLVGYFLRKNNAIFSEDCP</sequence>
<dbReference type="EMBL" id="CP001287">
    <property type="protein sequence ID" value="ACK64311.1"/>
    <property type="molecule type" value="Genomic_DNA"/>
</dbReference>
<comment type="similarity">
    <text evidence="2 11">Belongs to the folylpolyglutamate synthase family.</text>
</comment>
<protein>
    <recommendedName>
        <fullName evidence="3">tetrahydrofolate synthase</fullName>
        <ecNumber evidence="3">6.3.2.17</ecNumber>
    </recommendedName>
    <alternativeName>
        <fullName evidence="9">Tetrahydrofolylpolyglutamate synthase</fullName>
    </alternativeName>
</protein>
<organism evidence="14 15">
    <name type="scientific">Rippkaea orientalis (strain PCC 8801 / RF-1)</name>
    <name type="common">Cyanothece sp. (strain PCC 8801)</name>
    <dbReference type="NCBI Taxonomy" id="41431"/>
    <lineage>
        <taxon>Bacteria</taxon>
        <taxon>Bacillati</taxon>
        <taxon>Cyanobacteriota</taxon>
        <taxon>Cyanophyceae</taxon>
        <taxon>Oscillatoriophycideae</taxon>
        <taxon>Chroococcales</taxon>
        <taxon>Aphanothecaceae</taxon>
        <taxon>Rippkaea</taxon>
        <taxon>Rippkaea orientalis</taxon>
    </lineage>
</organism>
<dbReference type="Proteomes" id="UP000008204">
    <property type="component" value="Chromosome"/>
</dbReference>
<comment type="cofactor">
    <cofactor evidence="1">
        <name>Mg(2+)</name>
        <dbReference type="ChEBI" id="CHEBI:18420"/>
    </cofactor>
</comment>
<accession>B7K204</accession>
<dbReference type="HOGENOM" id="CLU_015869_1_1_3"/>
<gene>
    <name evidence="14" type="ordered locus">PCC8801_0207</name>
</gene>
<dbReference type="GO" id="GO:0008841">
    <property type="term" value="F:dihydrofolate synthase activity"/>
    <property type="evidence" value="ECO:0007669"/>
    <property type="project" value="TreeGrafter"/>
</dbReference>
<dbReference type="GO" id="GO:0005737">
    <property type="term" value="C:cytoplasm"/>
    <property type="evidence" value="ECO:0007669"/>
    <property type="project" value="TreeGrafter"/>
</dbReference>
<evidence type="ECO:0000256" key="11">
    <source>
        <dbReference type="PIRNR" id="PIRNR001563"/>
    </source>
</evidence>
<evidence type="ECO:0000313" key="15">
    <source>
        <dbReference type="Proteomes" id="UP000008204"/>
    </source>
</evidence>
<dbReference type="AlphaFoldDB" id="B7K204"/>
<dbReference type="PANTHER" id="PTHR11136:SF0">
    <property type="entry name" value="DIHYDROFOLATE SYNTHETASE-RELATED"/>
    <property type="match status" value="1"/>
</dbReference>
<keyword evidence="4 11" id="KW-0436">Ligase</keyword>
<proteinExistence type="inferred from homology"/>
<evidence type="ECO:0000256" key="4">
    <source>
        <dbReference type="ARBA" id="ARBA00022598"/>
    </source>
</evidence>
<dbReference type="InterPro" id="IPR004101">
    <property type="entry name" value="Mur_ligase_C"/>
</dbReference>
<dbReference type="PANTHER" id="PTHR11136">
    <property type="entry name" value="FOLYLPOLYGLUTAMATE SYNTHASE-RELATED"/>
    <property type="match status" value="1"/>
</dbReference>
<evidence type="ECO:0000256" key="9">
    <source>
        <dbReference type="ARBA" id="ARBA00030592"/>
    </source>
</evidence>
<dbReference type="Pfam" id="PF02875">
    <property type="entry name" value="Mur_ligase_C"/>
    <property type="match status" value="1"/>
</dbReference>
<evidence type="ECO:0000259" key="12">
    <source>
        <dbReference type="Pfam" id="PF02875"/>
    </source>
</evidence>
<feature type="domain" description="Mur ligase central" evidence="13">
    <location>
        <begin position="41"/>
        <end position="249"/>
    </location>
</feature>
<keyword evidence="6 11" id="KW-0547">Nucleotide-binding</keyword>
<keyword evidence="5" id="KW-0479">Metal-binding</keyword>
<dbReference type="NCBIfam" id="TIGR01499">
    <property type="entry name" value="folC"/>
    <property type="match status" value="1"/>
</dbReference>
<evidence type="ECO:0000256" key="5">
    <source>
        <dbReference type="ARBA" id="ARBA00022723"/>
    </source>
</evidence>
<dbReference type="FunFam" id="3.40.1190.10:FF:000011">
    <property type="entry name" value="Folylpolyglutamate synthase/dihydrofolate synthase"/>
    <property type="match status" value="1"/>
</dbReference>
<dbReference type="KEGG" id="cyp:PCC8801_0207"/>
<keyword evidence="7 11" id="KW-0067">ATP-binding</keyword>
<feature type="domain" description="Mur ligase C-terminal" evidence="12">
    <location>
        <begin position="279"/>
        <end position="398"/>
    </location>
</feature>
<reference evidence="15" key="1">
    <citation type="journal article" date="2011" name="MBio">
        <title>Novel metabolic attributes of the genus Cyanothece, comprising a group of unicellular nitrogen-fixing Cyanobacteria.</title>
        <authorList>
            <person name="Bandyopadhyay A."/>
            <person name="Elvitigala T."/>
            <person name="Welsh E."/>
            <person name="Stockel J."/>
            <person name="Liberton M."/>
            <person name="Min H."/>
            <person name="Sherman L.A."/>
            <person name="Pakrasi H.B."/>
        </authorList>
    </citation>
    <scope>NUCLEOTIDE SEQUENCE [LARGE SCALE GENOMIC DNA]</scope>
    <source>
        <strain evidence="15">PCC 8801</strain>
    </source>
</reference>
<dbReference type="OrthoDB" id="9809356at2"/>
<dbReference type="Gene3D" id="3.90.190.20">
    <property type="entry name" value="Mur ligase, C-terminal domain"/>
    <property type="match status" value="1"/>
</dbReference>
<dbReference type="PIRSF" id="PIRSF001563">
    <property type="entry name" value="Folylpolyglu_synth"/>
    <property type="match status" value="1"/>
</dbReference>
<dbReference type="InterPro" id="IPR036615">
    <property type="entry name" value="Mur_ligase_C_dom_sf"/>
</dbReference>
<comment type="catalytic activity">
    <reaction evidence="10">
        <text>(6S)-5,6,7,8-tetrahydrofolyl-(gamma-L-Glu)(n) + L-glutamate + ATP = (6S)-5,6,7,8-tetrahydrofolyl-(gamma-L-Glu)(n+1) + ADP + phosphate + H(+)</text>
        <dbReference type="Rhea" id="RHEA:10580"/>
        <dbReference type="Rhea" id="RHEA-COMP:14738"/>
        <dbReference type="Rhea" id="RHEA-COMP:14740"/>
        <dbReference type="ChEBI" id="CHEBI:15378"/>
        <dbReference type="ChEBI" id="CHEBI:29985"/>
        <dbReference type="ChEBI" id="CHEBI:30616"/>
        <dbReference type="ChEBI" id="CHEBI:43474"/>
        <dbReference type="ChEBI" id="CHEBI:141005"/>
        <dbReference type="ChEBI" id="CHEBI:456216"/>
        <dbReference type="EC" id="6.3.2.17"/>
    </reaction>
</comment>
<dbReference type="eggNOG" id="COG0285">
    <property type="taxonomic scope" value="Bacteria"/>
</dbReference>
<dbReference type="InterPro" id="IPR036565">
    <property type="entry name" value="Mur-like_cat_sf"/>
</dbReference>
<dbReference type="InterPro" id="IPR001645">
    <property type="entry name" value="Folylpolyglutamate_synth"/>
</dbReference>
<dbReference type="PROSITE" id="PS01011">
    <property type="entry name" value="FOLYLPOLYGLU_SYNT_1"/>
    <property type="match status" value="1"/>
</dbReference>
<dbReference type="EC" id="6.3.2.17" evidence="3"/>
<keyword evidence="15" id="KW-1185">Reference proteome</keyword>
<evidence type="ECO:0000256" key="1">
    <source>
        <dbReference type="ARBA" id="ARBA00001946"/>
    </source>
</evidence>
<evidence type="ECO:0000256" key="2">
    <source>
        <dbReference type="ARBA" id="ARBA00008276"/>
    </source>
</evidence>
<evidence type="ECO:0000259" key="13">
    <source>
        <dbReference type="Pfam" id="PF08245"/>
    </source>
</evidence>
<evidence type="ECO:0000256" key="10">
    <source>
        <dbReference type="ARBA" id="ARBA00047493"/>
    </source>
</evidence>
<dbReference type="InterPro" id="IPR013221">
    <property type="entry name" value="Mur_ligase_cen"/>
</dbReference>